<sequence length="76" mass="8245">WLRNVRLHLVVDQRHPLDGEQGMPEVVNGGQPRVAALDRVEEQVVQDAPSTVPAIVATVALSTDAVMRLLNVLVAL</sequence>
<proteinExistence type="predicted"/>
<dbReference type="EMBL" id="JACEIK010013428">
    <property type="protein sequence ID" value="MCE3216512.1"/>
    <property type="molecule type" value="Genomic_DNA"/>
</dbReference>
<organism evidence="1 2">
    <name type="scientific">Datura stramonium</name>
    <name type="common">Jimsonweed</name>
    <name type="synonym">Common thornapple</name>
    <dbReference type="NCBI Taxonomy" id="4076"/>
    <lineage>
        <taxon>Eukaryota</taxon>
        <taxon>Viridiplantae</taxon>
        <taxon>Streptophyta</taxon>
        <taxon>Embryophyta</taxon>
        <taxon>Tracheophyta</taxon>
        <taxon>Spermatophyta</taxon>
        <taxon>Magnoliopsida</taxon>
        <taxon>eudicotyledons</taxon>
        <taxon>Gunneridae</taxon>
        <taxon>Pentapetalae</taxon>
        <taxon>asterids</taxon>
        <taxon>lamiids</taxon>
        <taxon>Solanales</taxon>
        <taxon>Solanaceae</taxon>
        <taxon>Solanoideae</taxon>
        <taxon>Datureae</taxon>
        <taxon>Datura</taxon>
    </lineage>
</organism>
<reference evidence="1 2" key="1">
    <citation type="journal article" date="2021" name="BMC Genomics">
        <title>Datura genome reveals duplications of psychoactive alkaloid biosynthetic genes and high mutation rate following tissue culture.</title>
        <authorList>
            <person name="Rajewski A."/>
            <person name="Carter-House D."/>
            <person name="Stajich J."/>
            <person name="Litt A."/>
        </authorList>
    </citation>
    <scope>NUCLEOTIDE SEQUENCE [LARGE SCALE GENOMIC DNA]</scope>
    <source>
        <strain evidence="1">AR-01</strain>
    </source>
</reference>
<feature type="non-terminal residue" evidence="1">
    <location>
        <position position="76"/>
    </location>
</feature>
<comment type="caution">
    <text evidence="1">The sequence shown here is derived from an EMBL/GenBank/DDBJ whole genome shotgun (WGS) entry which is preliminary data.</text>
</comment>
<keyword evidence="2" id="KW-1185">Reference proteome</keyword>
<gene>
    <name evidence="1" type="ORF">HAX54_006739</name>
</gene>
<name>A0ABS8WUA6_DATST</name>
<dbReference type="Proteomes" id="UP000823775">
    <property type="component" value="Unassembled WGS sequence"/>
</dbReference>
<feature type="non-terminal residue" evidence="1">
    <location>
        <position position="1"/>
    </location>
</feature>
<accession>A0ABS8WUA6</accession>
<protein>
    <submittedName>
        <fullName evidence="1">Uncharacterized protein</fullName>
    </submittedName>
</protein>
<evidence type="ECO:0000313" key="1">
    <source>
        <dbReference type="EMBL" id="MCE3216512.1"/>
    </source>
</evidence>
<evidence type="ECO:0000313" key="2">
    <source>
        <dbReference type="Proteomes" id="UP000823775"/>
    </source>
</evidence>